<name>A0ABS2GHQ5_9FIRM</name>
<keyword evidence="2" id="KW-1185">Reference proteome</keyword>
<evidence type="ECO:0008006" key="3">
    <source>
        <dbReference type="Google" id="ProtNLM"/>
    </source>
</evidence>
<dbReference type="EMBL" id="JACJLA010000034">
    <property type="protein sequence ID" value="MBM6913701.1"/>
    <property type="molecule type" value="Genomic_DNA"/>
</dbReference>
<dbReference type="Proteomes" id="UP000707138">
    <property type="component" value="Unassembled WGS sequence"/>
</dbReference>
<sequence>MHIKKADGTVATMPYTYGDTMVVDHPNVSIIENVSTGTFVTVDGYPVSKAYVEKYKDRISTASNIDYSRWDTLTWSADGVHTDFAPVVKDMTSLDIKKDIGSPQNGQPTLMPPPPPMDEDTRKRMGNAIYLVNKEKGVLPKIVGKEMENIALMPIGTAFGSKAVTGYKLIDISNKVSENHRYFPNTLDALKADAYDVAPVAAGYIGGKIVTGVVIGVGSLGGAGGIAIAEGVAPLINHSTSLVIEVGVEKYTS</sequence>
<comment type="caution">
    <text evidence="1">The sequence shown here is derived from an EMBL/GenBank/DDBJ whole genome shotgun (WGS) entry which is preliminary data.</text>
</comment>
<organism evidence="1 2">
    <name type="scientific">Veillonella magna</name>
    <dbReference type="NCBI Taxonomy" id="464322"/>
    <lineage>
        <taxon>Bacteria</taxon>
        <taxon>Bacillati</taxon>
        <taxon>Bacillota</taxon>
        <taxon>Negativicutes</taxon>
        <taxon>Veillonellales</taxon>
        <taxon>Veillonellaceae</taxon>
        <taxon>Veillonella</taxon>
    </lineage>
</organism>
<dbReference type="RefSeq" id="WP_205088542.1">
    <property type="nucleotide sequence ID" value="NZ_JACJLA010000034.1"/>
</dbReference>
<evidence type="ECO:0000313" key="1">
    <source>
        <dbReference type="EMBL" id="MBM6913701.1"/>
    </source>
</evidence>
<accession>A0ABS2GHQ5</accession>
<proteinExistence type="predicted"/>
<protein>
    <recommendedName>
        <fullName evidence="3">Pre-toxin TG domain-containing protein</fullName>
    </recommendedName>
</protein>
<gene>
    <name evidence="1" type="ORF">H6A01_10330</name>
</gene>
<evidence type="ECO:0000313" key="2">
    <source>
        <dbReference type="Proteomes" id="UP000707138"/>
    </source>
</evidence>
<reference evidence="1 2" key="1">
    <citation type="journal article" date="2021" name="Sci. Rep.">
        <title>The distribution of antibiotic resistance genes in chicken gut microbiota commensals.</title>
        <authorList>
            <person name="Juricova H."/>
            <person name="Matiasovicova J."/>
            <person name="Kubasova T."/>
            <person name="Cejkova D."/>
            <person name="Rychlik I."/>
        </authorList>
    </citation>
    <scope>NUCLEOTIDE SEQUENCE [LARGE SCALE GENOMIC DNA]</scope>
    <source>
        <strain evidence="1 2">An537</strain>
    </source>
</reference>